<dbReference type="InterPro" id="IPR003594">
    <property type="entry name" value="HATPase_dom"/>
</dbReference>
<organism evidence="6 7">
    <name type="scientific">Yoonia litorea</name>
    <dbReference type="NCBI Taxonomy" id="1123755"/>
    <lineage>
        <taxon>Bacteria</taxon>
        <taxon>Pseudomonadati</taxon>
        <taxon>Pseudomonadota</taxon>
        <taxon>Alphaproteobacteria</taxon>
        <taxon>Rhodobacterales</taxon>
        <taxon>Paracoccaceae</taxon>
        <taxon>Yoonia</taxon>
    </lineage>
</organism>
<protein>
    <submittedName>
        <fullName evidence="6">PAS domain S-box-containing protein</fullName>
    </submittedName>
</protein>
<evidence type="ECO:0000256" key="2">
    <source>
        <dbReference type="ARBA" id="ARBA00022643"/>
    </source>
</evidence>
<dbReference type="CDD" id="cd00130">
    <property type="entry name" value="PAS"/>
    <property type="match status" value="1"/>
</dbReference>
<dbReference type="SUPFAM" id="SSF55785">
    <property type="entry name" value="PYP-like sensor domain (PAS domain)"/>
    <property type="match status" value="1"/>
</dbReference>
<evidence type="ECO:0000256" key="1">
    <source>
        <dbReference type="ARBA" id="ARBA00022630"/>
    </source>
</evidence>
<name>A0A1I6MHN5_9RHOB</name>
<dbReference type="NCBIfam" id="TIGR00229">
    <property type="entry name" value="sensory_box"/>
    <property type="match status" value="1"/>
</dbReference>
<dbReference type="InterPro" id="IPR035965">
    <property type="entry name" value="PAS-like_dom_sf"/>
</dbReference>
<dbReference type="Proteomes" id="UP000198926">
    <property type="component" value="Unassembled WGS sequence"/>
</dbReference>
<dbReference type="InterPro" id="IPR011495">
    <property type="entry name" value="Sig_transdc_His_kin_sub2_dim/P"/>
</dbReference>
<dbReference type="SUPFAM" id="SSF55874">
    <property type="entry name" value="ATPase domain of HSP90 chaperone/DNA topoisomerase II/histidine kinase"/>
    <property type="match status" value="1"/>
</dbReference>
<dbReference type="PANTHER" id="PTHR47429:SF2">
    <property type="entry name" value="PROTEIN TWIN LOV 1"/>
    <property type="match status" value="1"/>
</dbReference>
<evidence type="ECO:0000313" key="6">
    <source>
        <dbReference type="EMBL" id="SFS15163.1"/>
    </source>
</evidence>
<dbReference type="RefSeq" id="WP_090206652.1">
    <property type="nucleotide sequence ID" value="NZ_FOZM01000001.1"/>
</dbReference>
<accession>A0A1I6MHN5</accession>
<dbReference type="STRING" id="1123755.SAMN05444714_1815"/>
<reference evidence="6 7" key="1">
    <citation type="submission" date="2016-10" db="EMBL/GenBank/DDBJ databases">
        <authorList>
            <person name="de Groot N.N."/>
        </authorList>
    </citation>
    <scope>NUCLEOTIDE SEQUENCE [LARGE SCALE GENOMIC DNA]</scope>
    <source>
        <strain evidence="6 7">DSM 29433</strain>
    </source>
</reference>
<feature type="domain" description="Histidine kinase" evidence="4">
    <location>
        <begin position="148"/>
        <end position="341"/>
    </location>
</feature>
<dbReference type="PANTHER" id="PTHR47429">
    <property type="entry name" value="PROTEIN TWIN LOV 1"/>
    <property type="match status" value="1"/>
</dbReference>
<dbReference type="Pfam" id="PF07568">
    <property type="entry name" value="HisKA_2"/>
    <property type="match status" value="1"/>
</dbReference>
<dbReference type="InterPro" id="IPR036890">
    <property type="entry name" value="HATPase_C_sf"/>
</dbReference>
<dbReference type="Pfam" id="PF13426">
    <property type="entry name" value="PAS_9"/>
    <property type="match status" value="1"/>
</dbReference>
<dbReference type="InterPro" id="IPR000014">
    <property type="entry name" value="PAS"/>
</dbReference>
<keyword evidence="1" id="KW-0285">Flavoprotein</keyword>
<keyword evidence="2" id="KW-0288">FMN</keyword>
<keyword evidence="3" id="KW-0157">Chromophore</keyword>
<dbReference type="OrthoDB" id="489241at2"/>
<dbReference type="Gene3D" id="3.30.450.20">
    <property type="entry name" value="PAS domain"/>
    <property type="match status" value="1"/>
</dbReference>
<keyword evidence="7" id="KW-1185">Reference proteome</keyword>
<sequence length="344" mass="36808">MDRKSEFAPGDMSHSDAISLFGASGLAMVITNPRLEDNPIIYVNSAFEDLTGYKAAMALGRNCRFLQGEGARKKDVDALRKAVSAGKDISMVLTNERANGEEFRNALLISPILDEETGEPEYFVGLQSEVAAGDQGKVVLALEDTIAEIQHRVKNHLAMILGLIRIKSRKMSEGEDLKDIGRRIESLQLLYEEMSAAGAEKNEDQIQLGSYLGRVGNAIAHLDGRPGVRVNIDVEPIMMQTDNAVRIGLIVSEVLTNAMQHAFDGQSSGLVELIVRQTDDGGLRAIVSDDGIGIPEGTEWPDEGGLGGQIISGLCAGLNASLNVGRGAVGTIVTLEVPNARATL</sequence>
<evidence type="ECO:0000259" key="4">
    <source>
        <dbReference type="PROSITE" id="PS50109"/>
    </source>
</evidence>
<dbReference type="SMART" id="SM00387">
    <property type="entry name" value="HATPase_c"/>
    <property type="match status" value="1"/>
</dbReference>
<gene>
    <name evidence="6" type="ORF">SAMN05444714_1815</name>
</gene>
<proteinExistence type="predicted"/>
<evidence type="ECO:0000256" key="3">
    <source>
        <dbReference type="ARBA" id="ARBA00022991"/>
    </source>
</evidence>
<dbReference type="EMBL" id="FOZM01000001">
    <property type="protein sequence ID" value="SFS15163.1"/>
    <property type="molecule type" value="Genomic_DNA"/>
</dbReference>
<dbReference type="AlphaFoldDB" id="A0A1I6MHN5"/>
<evidence type="ECO:0000259" key="5">
    <source>
        <dbReference type="PROSITE" id="PS50112"/>
    </source>
</evidence>
<dbReference type="Pfam" id="PF13581">
    <property type="entry name" value="HATPase_c_2"/>
    <property type="match status" value="1"/>
</dbReference>
<dbReference type="PROSITE" id="PS50112">
    <property type="entry name" value="PAS"/>
    <property type="match status" value="1"/>
</dbReference>
<evidence type="ECO:0000313" key="7">
    <source>
        <dbReference type="Proteomes" id="UP000198926"/>
    </source>
</evidence>
<dbReference type="Gene3D" id="3.30.565.10">
    <property type="entry name" value="Histidine kinase-like ATPase, C-terminal domain"/>
    <property type="match status" value="1"/>
</dbReference>
<dbReference type="PROSITE" id="PS50109">
    <property type="entry name" value="HIS_KIN"/>
    <property type="match status" value="1"/>
</dbReference>
<dbReference type="InterPro" id="IPR005467">
    <property type="entry name" value="His_kinase_dom"/>
</dbReference>
<feature type="domain" description="PAS" evidence="5">
    <location>
        <begin position="36"/>
        <end position="96"/>
    </location>
</feature>